<evidence type="ECO:0000256" key="25">
    <source>
        <dbReference type="ARBA" id="ARBA00049255"/>
    </source>
</evidence>
<evidence type="ECO:0000256" key="12">
    <source>
        <dbReference type="ARBA" id="ARBA00022598"/>
    </source>
</evidence>
<keyword evidence="13" id="KW-0479">Metal-binding</keyword>
<keyword evidence="12" id="KW-0436">Ligase</keyword>
<dbReference type="GO" id="GO:0000049">
    <property type="term" value="F:tRNA binding"/>
    <property type="evidence" value="ECO:0007669"/>
    <property type="project" value="UniProtKB-UniRule"/>
</dbReference>
<evidence type="ECO:0000256" key="13">
    <source>
        <dbReference type="ARBA" id="ARBA00022723"/>
    </source>
</evidence>
<evidence type="ECO:0000256" key="8">
    <source>
        <dbReference type="ARBA" id="ARBA00015409"/>
    </source>
</evidence>
<feature type="domain" description="TRNA-binding" evidence="28">
    <location>
        <begin position="370"/>
        <end position="478"/>
    </location>
</feature>
<evidence type="ECO:0000256" key="10">
    <source>
        <dbReference type="ARBA" id="ARBA00022490"/>
    </source>
</evidence>
<dbReference type="SUPFAM" id="SSF55681">
    <property type="entry name" value="Class II aaRS and biotin synthetases"/>
    <property type="match status" value="2"/>
</dbReference>
<evidence type="ECO:0000256" key="24">
    <source>
        <dbReference type="ARBA" id="ARBA00033189"/>
    </source>
</evidence>
<evidence type="ECO:0000256" key="1">
    <source>
        <dbReference type="ARBA" id="ARBA00001946"/>
    </source>
</evidence>
<dbReference type="SUPFAM" id="SSF46955">
    <property type="entry name" value="Putative DNA-binding domain"/>
    <property type="match status" value="1"/>
</dbReference>
<evidence type="ECO:0000256" key="26">
    <source>
        <dbReference type="PROSITE-ProRule" id="PRU00209"/>
    </source>
</evidence>
<keyword evidence="20" id="KW-0496">Mitochondrion</keyword>
<dbReference type="AlphaFoldDB" id="A0A812IMA2"/>
<dbReference type="InterPro" id="IPR002319">
    <property type="entry name" value="Phenylalanyl-tRNA_Synthase"/>
</dbReference>
<dbReference type="InterPro" id="IPR006195">
    <property type="entry name" value="aa-tRNA-synth_II"/>
</dbReference>
<dbReference type="InterPro" id="IPR004188">
    <property type="entry name" value="Phe-tRNA_ligase_II_N"/>
</dbReference>
<dbReference type="InterPro" id="IPR041616">
    <property type="entry name" value="PheRS_beta_core"/>
</dbReference>
<dbReference type="Pfam" id="PF03147">
    <property type="entry name" value="FDX-ACB"/>
    <property type="match status" value="1"/>
</dbReference>
<dbReference type="SUPFAM" id="SSF50249">
    <property type="entry name" value="Nucleic acid-binding proteins"/>
    <property type="match status" value="1"/>
</dbReference>
<keyword evidence="10" id="KW-0963">Cytoplasm</keyword>
<dbReference type="FunFam" id="3.30.70.380:FF:000001">
    <property type="entry name" value="Phenylalanine--tRNA ligase beta subunit"/>
    <property type="match status" value="1"/>
</dbReference>
<reference evidence="31" key="1">
    <citation type="submission" date="2021-02" db="EMBL/GenBank/DDBJ databases">
        <authorList>
            <person name="Dougan E. K."/>
            <person name="Rhodes N."/>
            <person name="Thang M."/>
            <person name="Chan C."/>
        </authorList>
    </citation>
    <scope>NUCLEOTIDE SEQUENCE</scope>
</reference>
<dbReference type="SMART" id="SM00874">
    <property type="entry name" value="B5"/>
    <property type="match status" value="1"/>
</dbReference>
<keyword evidence="21" id="KW-0030">Aminoacyl-tRNA synthetase</keyword>
<comment type="catalytic activity">
    <reaction evidence="25">
        <text>tRNA(Phe) + L-phenylalanine + ATP = L-phenylalanyl-tRNA(Phe) + AMP + diphosphate + H(+)</text>
        <dbReference type="Rhea" id="RHEA:19413"/>
        <dbReference type="Rhea" id="RHEA-COMP:9668"/>
        <dbReference type="Rhea" id="RHEA-COMP:9699"/>
        <dbReference type="ChEBI" id="CHEBI:15378"/>
        <dbReference type="ChEBI" id="CHEBI:30616"/>
        <dbReference type="ChEBI" id="CHEBI:33019"/>
        <dbReference type="ChEBI" id="CHEBI:58095"/>
        <dbReference type="ChEBI" id="CHEBI:78442"/>
        <dbReference type="ChEBI" id="CHEBI:78531"/>
        <dbReference type="ChEBI" id="CHEBI:456215"/>
        <dbReference type="EC" id="6.1.1.20"/>
    </reaction>
</comment>
<evidence type="ECO:0000259" key="27">
    <source>
        <dbReference type="PROSITE" id="PS50862"/>
    </source>
</evidence>
<dbReference type="InterPro" id="IPR010978">
    <property type="entry name" value="tRNA-bd_arm"/>
</dbReference>
<dbReference type="InterPro" id="IPR005147">
    <property type="entry name" value="tRNA_synthase_B5-dom"/>
</dbReference>
<dbReference type="Gene3D" id="3.30.70.380">
    <property type="entry name" value="Ferrodoxin-fold anticodon-binding domain"/>
    <property type="match status" value="1"/>
</dbReference>
<evidence type="ECO:0000256" key="15">
    <source>
        <dbReference type="ARBA" id="ARBA00022840"/>
    </source>
</evidence>
<dbReference type="GO" id="GO:0004826">
    <property type="term" value="F:phenylalanine-tRNA ligase activity"/>
    <property type="evidence" value="ECO:0007669"/>
    <property type="project" value="UniProtKB-EC"/>
</dbReference>
<dbReference type="NCBIfam" id="TIGR00468">
    <property type="entry name" value="pheS"/>
    <property type="match status" value="1"/>
</dbReference>
<dbReference type="InterPro" id="IPR045060">
    <property type="entry name" value="Phe-tRNA-ligase_IIc_bsu"/>
</dbReference>
<dbReference type="SUPFAM" id="SSF46589">
    <property type="entry name" value="tRNA-binding arm"/>
    <property type="match status" value="1"/>
</dbReference>
<dbReference type="GO" id="GO:0006432">
    <property type="term" value="P:phenylalanyl-tRNA aminoacylation"/>
    <property type="evidence" value="ECO:0007669"/>
    <property type="project" value="InterPro"/>
</dbReference>
<comment type="caution">
    <text evidence="31">The sequence shown here is derived from an EMBL/GenBank/DDBJ whole genome shotgun (WGS) entry which is preliminary data.</text>
</comment>
<keyword evidence="15" id="KW-0067">ATP-binding</keyword>
<dbReference type="SMART" id="SM00896">
    <property type="entry name" value="FDX-ACB"/>
    <property type="match status" value="1"/>
</dbReference>
<dbReference type="InterPro" id="IPR005121">
    <property type="entry name" value="Fdx_antiC-bd"/>
</dbReference>
<evidence type="ECO:0000256" key="4">
    <source>
        <dbReference type="ARBA" id="ARBA00008653"/>
    </source>
</evidence>
<dbReference type="SMART" id="SM00873">
    <property type="entry name" value="B3_4"/>
    <property type="match status" value="1"/>
</dbReference>
<evidence type="ECO:0000259" key="30">
    <source>
        <dbReference type="PROSITE" id="PS51483"/>
    </source>
</evidence>
<evidence type="ECO:0000256" key="22">
    <source>
        <dbReference type="ARBA" id="ARBA00030612"/>
    </source>
</evidence>
<evidence type="ECO:0000313" key="32">
    <source>
        <dbReference type="Proteomes" id="UP000649617"/>
    </source>
</evidence>
<keyword evidence="18" id="KW-0648">Protein biosynthesis</keyword>
<dbReference type="Pfam" id="PF03483">
    <property type="entry name" value="B3_4"/>
    <property type="match status" value="1"/>
</dbReference>
<feature type="domain" description="FDX-ACB" evidence="29">
    <location>
        <begin position="1031"/>
        <end position="1124"/>
    </location>
</feature>
<evidence type="ECO:0000256" key="6">
    <source>
        <dbReference type="ARBA" id="ARBA00011209"/>
    </source>
</evidence>
<evidence type="ECO:0000256" key="16">
    <source>
        <dbReference type="ARBA" id="ARBA00022842"/>
    </source>
</evidence>
<dbReference type="InterPro" id="IPR005146">
    <property type="entry name" value="B3/B4_tRNA-bd"/>
</dbReference>
<keyword evidence="11 26" id="KW-0820">tRNA-binding</keyword>
<dbReference type="CDD" id="cd00496">
    <property type="entry name" value="PheRS_alpha_core"/>
    <property type="match status" value="1"/>
</dbReference>
<dbReference type="Gene3D" id="3.30.56.10">
    <property type="match status" value="2"/>
</dbReference>
<dbReference type="Gene3D" id="3.50.40.10">
    <property type="entry name" value="Phenylalanyl-trna Synthetase, Chain B, domain 3"/>
    <property type="match status" value="1"/>
</dbReference>
<dbReference type="Proteomes" id="UP000649617">
    <property type="component" value="Unassembled WGS sequence"/>
</dbReference>
<dbReference type="Gene3D" id="3.30.930.10">
    <property type="entry name" value="Bira Bifunctional Protein, Domain 2"/>
    <property type="match status" value="2"/>
</dbReference>
<dbReference type="Pfam" id="PF03484">
    <property type="entry name" value="B5"/>
    <property type="match status" value="1"/>
</dbReference>
<dbReference type="InterPro" id="IPR002547">
    <property type="entry name" value="tRNA-bd_dom"/>
</dbReference>
<dbReference type="Pfam" id="PF01588">
    <property type="entry name" value="tRNA_bind"/>
    <property type="match status" value="1"/>
</dbReference>
<dbReference type="Pfam" id="PF01409">
    <property type="entry name" value="tRNA-synt_2d"/>
    <property type="match status" value="1"/>
</dbReference>
<feature type="domain" description="Aminoacyl-transfer RNA synthetases class-II family profile" evidence="27">
    <location>
        <begin position="116"/>
        <end position="345"/>
    </location>
</feature>
<dbReference type="FunFam" id="3.50.40.10:FF:000001">
    <property type="entry name" value="Phenylalanine--tRNA ligase beta subunit"/>
    <property type="match status" value="1"/>
</dbReference>
<feature type="domain" description="B5" evidence="30">
    <location>
        <begin position="731"/>
        <end position="811"/>
    </location>
</feature>
<dbReference type="EC" id="6.1.1.20" evidence="7"/>
<proteinExistence type="inferred from homology"/>
<comment type="subunit">
    <text evidence="6">Tetramer of two alpha and two beta subunits.</text>
</comment>
<dbReference type="PROSITE" id="PS51483">
    <property type="entry name" value="B5"/>
    <property type="match status" value="1"/>
</dbReference>
<comment type="subcellular location">
    <subcellularLocation>
        <location evidence="3">Cytoplasm</location>
    </subcellularLocation>
    <subcellularLocation>
        <location evidence="2">Mitochondrion matrix</location>
    </subcellularLocation>
</comment>
<accession>A0A812IMA2</accession>
<evidence type="ECO:0000256" key="9">
    <source>
        <dbReference type="ARBA" id="ARBA00017032"/>
    </source>
</evidence>
<dbReference type="InterPro" id="IPR004529">
    <property type="entry name" value="Phe-tRNA-synth_IIc_asu"/>
</dbReference>
<comment type="similarity">
    <text evidence="5">Belongs to the class-II aminoacyl-tRNA synthetase family. Phe-tRNA synthetase alpha subunit type 1 subfamily.</text>
</comment>
<dbReference type="OrthoDB" id="238316at2759"/>
<dbReference type="Gene3D" id="2.40.50.140">
    <property type="entry name" value="Nucleic acid-binding proteins"/>
    <property type="match status" value="1"/>
</dbReference>
<dbReference type="HAMAP" id="MF_00281">
    <property type="entry name" value="Phe_tRNA_synth_alpha1"/>
    <property type="match status" value="1"/>
</dbReference>
<dbReference type="InterPro" id="IPR012340">
    <property type="entry name" value="NA-bd_OB-fold"/>
</dbReference>
<dbReference type="GO" id="GO:0000287">
    <property type="term" value="F:magnesium ion binding"/>
    <property type="evidence" value="ECO:0007669"/>
    <property type="project" value="InterPro"/>
</dbReference>
<dbReference type="FunFam" id="3.30.930.10:FF:000022">
    <property type="entry name" value="Phenylalanine--tRNA ligase beta subunit"/>
    <property type="match status" value="1"/>
</dbReference>
<dbReference type="CDD" id="cd02796">
    <property type="entry name" value="tRNA_bind_bactPheRS"/>
    <property type="match status" value="1"/>
</dbReference>
<evidence type="ECO:0000259" key="28">
    <source>
        <dbReference type="PROSITE" id="PS50886"/>
    </source>
</evidence>
<dbReference type="PROSITE" id="PS51447">
    <property type="entry name" value="FDX_ACB"/>
    <property type="match status" value="1"/>
</dbReference>
<evidence type="ECO:0000313" key="31">
    <source>
        <dbReference type="EMBL" id="CAE7148634.1"/>
    </source>
</evidence>
<dbReference type="EMBL" id="CAJNIZ010000001">
    <property type="protein sequence ID" value="CAE7148634.1"/>
    <property type="molecule type" value="Genomic_DNA"/>
</dbReference>
<comment type="cofactor">
    <cofactor evidence="1">
        <name>Mg(2+)</name>
        <dbReference type="ChEBI" id="CHEBI:18420"/>
    </cofactor>
</comment>
<keyword evidence="16" id="KW-0460">Magnesium</keyword>
<evidence type="ECO:0000256" key="3">
    <source>
        <dbReference type="ARBA" id="ARBA00004496"/>
    </source>
</evidence>
<dbReference type="InterPro" id="IPR033714">
    <property type="entry name" value="tRNA_bind_bactPheRS"/>
</dbReference>
<dbReference type="FunFam" id="3.30.56.10:FF:000002">
    <property type="entry name" value="Phenylalanine--tRNA ligase beta subunit"/>
    <property type="match status" value="1"/>
</dbReference>
<dbReference type="PROSITE" id="PS50886">
    <property type="entry name" value="TRBD"/>
    <property type="match status" value="1"/>
</dbReference>
<evidence type="ECO:0000259" key="29">
    <source>
        <dbReference type="PROSITE" id="PS51447"/>
    </source>
</evidence>
<evidence type="ECO:0000256" key="19">
    <source>
        <dbReference type="ARBA" id="ARBA00022946"/>
    </source>
</evidence>
<evidence type="ECO:0000256" key="18">
    <source>
        <dbReference type="ARBA" id="ARBA00022917"/>
    </source>
</evidence>
<keyword evidence="32" id="KW-1185">Reference proteome</keyword>
<dbReference type="FunFam" id="3.30.930.10:FF:000003">
    <property type="entry name" value="Phenylalanine--tRNA ligase alpha subunit"/>
    <property type="match status" value="1"/>
</dbReference>
<dbReference type="PROSITE" id="PS50862">
    <property type="entry name" value="AA_TRNA_LIGASE_II"/>
    <property type="match status" value="1"/>
</dbReference>
<dbReference type="InterPro" id="IPR004532">
    <property type="entry name" value="Phe-tRNA-ligase_IIc_bsu_bact"/>
</dbReference>
<evidence type="ECO:0000256" key="14">
    <source>
        <dbReference type="ARBA" id="ARBA00022741"/>
    </source>
</evidence>
<evidence type="ECO:0000256" key="20">
    <source>
        <dbReference type="ARBA" id="ARBA00023128"/>
    </source>
</evidence>
<protein>
    <recommendedName>
        <fullName evidence="8">Phenylalanine--tRNA ligase alpha subunit</fullName>
        <ecNumber evidence="7">6.1.1.20</ecNumber>
    </recommendedName>
    <alternativeName>
        <fullName evidence="9">Phenylalanine--tRNA ligase beta subunit</fullName>
    </alternativeName>
    <alternativeName>
        <fullName evidence="23">Phenylalanyl-tRNA synthetase</fullName>
    </alternativeName>
    <alternativeName>
        <fullName evidence="22">Phenylalanyl-tRNA synthetase alpha subunit</fullName>
    </alternativeName>
    <alternativeName>
        <fullName evidence="24">Phenylalanyl-tRNA synthetase beta subunit</fullName>
    </alternativeName>
</protein>
<dbReference type="NCBIfam" id="TIGR00472">
    <property type="entry name" value="pheT_bact"/>
    <property type="match status" value="1"/>
</dbReference>
<dbReference type="PANTHER" id="PTHR10947:SF0">
    <property type="entry name" value="PHENYLALANINE--TRNA LIGASE BETA SUBUNIT"/>
    <property type="match status" value="1"/>
</dbReference>
<sequence>MMDTQEILARALQAAEAAEDLRALDEVRVAYLGKKGELTGLLKGLGKLDASERPAAGAKINEAKEALQATLDLRKNNLEQAQLAQSLAQESVDISLPGRHPDQGGLHPVTQAMYRIEEIFVGAGYSVVTGPEVENDYYNFEALNIPAHHPARAMHDTFYFGDGQLLRTHTSPSQVHTMENQTPPIRVICPGRVYRRDSDLTHSPMFHQVEGLVVDKDISFADLKGTVTDFIRKFFEKDLAVRFRPSYFPFTEPSAEVDVQCVHCMGDGCRVCSHTGWLEVMGCGLVHPNVLEMSGIDSEVYSGFAFGFGGDRLAMLLYEVDDLRLFFENDDMKFSEAWLREWVNPDLAREDLLQQLTMAGLEVDGVEPVAETFSGVVVGLVESCEKHPDADKLSLCSVFDGKERHQVICGAPNVRKGLVTAYAKVGAVLPDNFKIKKAKLRGVESFGMLCSAAELGLGDDHDGILELPEALSVGADFFTAYALDDVTVDVDLTPNRGDCLSLRGLAREVGVLNNLTVAYPQVDAVAATHNETFTVELANPEGCPRYLGRVIKGIDLTKPTPAWMRERLRRCGLRSIDPAVDVTNYVLIELGQPMHAFDLNQISDGIVVRNAVAGDNLTLLDGQDVDLDEQTLLITDANGPVAIAGVMGGERSGVQTNTEDLFLECAFFSPLAIAGTARRYGLHTDASHRYERGVDYELQAVAMERATQLLIDIVGGEPGPVTEVVASEQLPSAQPVTLRQRRLQQLLGTAVEAQQVDDAFARLDFKVIERSDKDGDISWTIVPPSHRFDIAIEADLVEEICRIFGYNNIPSKNPTAALELRSIDIEQNSEAALKRHLAGLGLQEVITYTFIDPALQDLLDPQVAPLALANPMSSEQSVMRTNMLPGLVDAAQNNKARQQDQVRIFEVGQTFLPDSQGLKQRMMVAGLLWGRRQAQNWHAGSDNVDFYDLKGLVDDLCNWAGLSNVQVERADDMVLHPGQSANLLVNGQPIGRFGRLHPEVENRLELSGVFVFELDAQSILSRPRRVFTGLSRYPSVRRDFAVVVDKAVTAAEVEAVVREALGEILVEFRLFDVYEGKGIDLNEKSLAIGLTLQSQDATLNEEDIGHYAQAAVSALESAVKARLR</sequence>
<comment type="similarity">
    <text evidence="4">Belongs to the phenylalanyl-tRNA synthetase beta subunit family. Type 1 subfamily.</text>
</comment>
<keyword evidence="17 26" id="KW-0694">RNA-binding</keyword>
<evidence type="ECO:0000256" key="2">
    <source>
        <dbReference type="ARBA" id="ARBA00004305"/>
    </source>
</evidence>
<dbReference type="InterPro" id="IPR045864">
    <property type="entry name" value="aa-tRNA-synth_II/BPL/LPL"/>
</dbReference>
<evidence type="ECO:0000256" key="17">
    <source>
        <dbReference type="ARBA" id="ARBA00022884"/>
    </source>
</evidence>
<dbReference type="PANTHER" id="PTHR10947">
    <property type="entry name" value="PHENYLALANYL-TRNA SYNTHETASE BETA CHAIN AND LEUCINE-RICH REPEAT-CONTAINING PROTEIN 47"/>
    <property type="match status" value="1"/>
</dbReference>
<dbReference type="SUPFAM" id="SSF54991">
    <property type="entry name" value="Anticodon-binding domain of PheRS"/>
    <property type="match status" value="1"/>
</dbReference>
<gene>
    <name evidence="31" type="primary">pheT</name>
    <name evidence="31" type="ORF">SPIL2461_LOCUS13</name>
</gene>
<dbReference type="FunFam" id="2.40.50.140:FF:000045">
    <property type="entry name" value="Phenylalanine--tRNA ligase beta subunit"/>
    <property type="match status" value="1"/>
</dbReference>
<dbReference type="GO" id="GO:0009328">
    <property type="term" value="C:phenylalanine-tRNA ligase complex"/>
    <property type="evidence" value="ECO:0007669"/>
    <property type="project" value="TreeGrafter"/>
</dbReference>
<evidence type="ECO:0000256" key="5">
    <source>
        <dbReference type="ARBA" id="ARBA00010207"/>
    </source>
</evidence>
<keyword evidence="19" id="KW-0809">Transit peptide</keyword>
<evidence type="ECO:0000256" key="21">
    <source>
        <dbReference type="ARBA" id="ARBA00023146"/>
    </source>
</evidence>
<dbReference type="Pfam" id="PF02912">
    <property type="entry name" value="Phe_tRNA-synt_N"/>
    <property type="match status" value="1"/>
</dbReference>
<dbReference type="SUPFAM" id="SSF56037">
    <property type="entry name" value="PheT/TilS domain"/>
    <property type="match status" value="1"/>
</dbReference>
<dbReference type="GO" id="GO:0005759">
    <property type="term" value="C:mitochondrial matrix"/>
    <property type="evidence" value="ECO:0007669"/>
    <property type="project" value="UniProtKB-SubCell"/>
</dbReference>
<dbReference type="NCBIfam" id="NF045760">
    <property type="entry name" value="YtpR"/>
    <property type="match status" value="1"/>
</dbReference>
<organism evidence="31 32">
    <name type="scientific">Symbiodinium pilosum</name>
    <name type="common">Dinoflagellate</name>
    <dbReference type="NCBI Taxonomy" id="2952"/>
    <lineage>
        <taxon>Eukaryota</taxon>
        <taxon>Sar</taxon>
        <taxon>Alveolata</taxon>
        <taxon>Dinophyceae</taxon>
        <taxon>Suessiales</taxon>
        <taxon>Symbiodiniaceae</taxon>
        <taxon>Symbiodinium</taxon>
    </lineage>
</organism>
<keyword evidence="14" id="KW-0547">Nucleotide-binding</keyword>
<dbReference type="InterPro" id="IPR009061">
    <property type="entry name" value="DNA-bd_dom_put_sf"/>
</dbReference>
<dbReference type="InterPro" id="IPR036690">
    <property type="entry name" value="Fdx_antiC-bd_sf"/>
</dbReference>
<dbReference type="InterPro" id="IPR022911">
    <property type="entry name" value="Phe_tRNA_ligase_alpha1_bac"/>
</dbReference>
<dbReference type="HAMAP" id="MF_00283">
    <property type="entry name" value="Phe_tRNA_synth_beta1"/>
    <property type="match status" value="1"/>
</dbReference>
<name>A0A812IMA2_SYMPI</name>
<dbReference type="InterPro" id="IPR020825">
    <property type="entry name" value="Phe-tRNA_synthase-like_B3/B4"/>
</dbReference>
<evidence type="ECO:0000256" key="7">
    <source>
        <dbReference type="ARBA" id="ARBA00012814"/>
    </source>
</evidence>
<evidence type="ECO:0000256" key="23">
    <source>
        <dbReference type="ARBA" id="ARBA00031194"/>
    </source>
</evidence>
<dbReference type="CDD" id="cd00769">
    <property type="entry name" value="PheRS_beta_core"/>
    <property type="match status" value="1"/>
</dbReference>
<dbReference type="GO" id="GO:0005524">
    <property type="term" value="F:ATP binding"/>
    <property type="evidence" value="ECO:0007669"/>
    <property type="project" value="UniProtKB-KW"/>
</dbReference>
<dbReference type="Pfam" id="PF17759">
    <property type="entry name" value="tRNA_synthFbeta"/>
    <property type="match status" value="1"/>
</dbReference>
<evidence type="ECO:0000256" key="11">
    <source>
        <dbReference type="ARBA" id="ARBA00022555"/>
    </source>
</evidence>